<organism evidence="1 2">
    <name type="scientific">Candidatus Dojkabacteria bacterium</name>
    <dbReference type="NCBI Taxonomy" id="2099670"/>
    <lineage>
        <taxon>Bacteria</taxon>
        <taxon>Candidatus Dojkabacteria</taxon>
    </lineage>
</organism>
<comment type="caution">
    <text evidence="1">The sequence shown here is derived from an EMBL/GenBank/DDBJ whole genome shotgun (WGS) entry which is preliminary data.</text>
</comment>
<reference evidence="1" key="1">
    <citation type="submission" date="2020-04" db="EMBL/GenBank/DDBJ databases">
        <authorList>
            <person name="Zhang T."/>
        </authorList>
    </citation>
    <scope>NUCLEOTIDE SEQUENCE</scope>
    <source>
        <strain evidence="1">HKST-UBA11</strain>
    </source>
</reference>
<evidence type="ECO:0000313" key="1">
    <source>
        <dbReference type="EMBL" id="MCA9386215.1"/>
    </source>
</evidence>
<dbReference type="Proteomes" id="UP000754563">
    <property type="component" value="Unassembled WGS sequence"/>
</dbReference>
<evidence type="ECO:0000313" key="2">
    <source>
        <dbReference type="Proteomes" id="UP000754563"/>
    </source>
</evidence>
<proteinExistence type="predicted"/>
<protein>
    <submittedName>
        <fullName evidence="1">Uncharacterized protein</fullName>
    </submittedName>
</protein>
<name>A0A955RKW3_9BACT</name>
<sequence length="70" mass="8822">MYKSKKKYELLELLNQRDQEIVSLRRQRDFHLKRIEKMNMTAAQRLVDYFIRWSDDYRKRQEVLNAKEEE</sequence>
<gene>
    <name evidence="1" type="ORF">KC717_06230</name>
</gene>
<accession>A0A955RKW3</accession>
<dbReference type="AlphaFoldDB" id="A0A955RKW3"/>
<reference evidence="1" key="2">
    <citation type="journal article" date="2021" name="Microbiome">
        <title>Successional dynamics and alternative stable states in a saline activated sludge microbial community over 9 years.</title>
        <authorList>
            <person name="Wang Y."/>
            <person name="Ye J."/>
            <person name="Ju F."/>
            <person name="Liu L."/>
            <person name="Boyd J.A."/>
            <person name="Deng Y."/>
            <person name="Parks D.H."/>
            <person name="Jiang X."/>
            <person name="Yin X."/>
            <person name="Woodcroft B.J."/>
            <person name="Tyson G.W."/>
            <person name="Hugenholtz P."/>
            <person name="Polz M.F."/>
            <person name="Zhang T."/>
        </authorList>
    </citation>
    <scope>NUCLEOTIDE SEQUENCE</scope>
    <source>
        <strain evidence="1">HKST-UBA11</strain>
    </source>
</reference>
<dbReference type="EMBL" id="JAGQLH010000099">
    <property type="protein sequence ID" value="MCA9386215.1"/>
    <property type="molecule type" value="Genomic_DNA"/>
</dbReference>